<evidence type="ECO:0000259" key="2">
    <source>
        <dbReference type="Pfam" id="PF12172"/>
    </source>
</evidence>
<feature type="domain" description="ChsH2 rubredoxin-like zinc ribbon" evidence="2">
    <location>
        <begin position="19"/>
        <end position="55"/>
    </location>
</feature>
<feature type="domain" description="ChsH2 C-terminal OB-fold" evidence="1">
    <location>
        <begin position="56"/>
        <end position="121"/>
    </location>
</feature>
<evidence type="ECO:0000259" key="1">
    <source>
        <dbReference type="Pfam" id="PF01796"/>
    </source>
</evidence>
<protein>
    <submittedName>
        <fullName evidence="3">Zn-ribbon domain-containing OB-fold protein</fullName>
    </submittedName>
</protein>
<organism evidence="3 4">
    <name type="scientific">Tectimicrobiota bacterium</name>
    <dbReference type="NCBI Taxonomy" id="2528274"/>
    <lineage>
        <taxon>Bacteria</taxon>
        <taxon>Pseudomonadati</taxon>
        <taxon>Nitrospinota/Tectimicrobiota group</taxon>
        <taxon>Candidatus Tectimicrobiota</taxon>
    </lineage>
</organism>
<accession>A0A932CRS2</accession>
<dbReference type="SUPFAM" id="SSF50249">
    <property type="entry name" value="Nucleic acid-binding proteins"/>
    <property type="match status" value="1"/>
</dbReference>
<dbReference type="AlphaFoldDB" id="A0A932CRS2"/>
<evidence type="ECO:0000313" key="4">
    <source>
        <dbReference type="Proteomes" id="UP000769766"/>
    </source>
</evidence>
<dbReference type="InterPro" id="IPR022002">
    <property type="entry name" value="ChsH2_Znr"/>
</dbReference>
<dbReference type="InterPro" id="IPR052513">
    <property type="entry name" value="Thioester_dehydratase-like"/>
</dbReference>
<dbReference type="Pfam" id="PF12172">
    <property type="entry name" value="zf-ChsH2"/>
    <property type="match status" value="1"/>
</dbReference>
<dbReference type="PANTHER" id="PTHR34075">
    <property type="entry name" value="BLR3430 PROTEIN"/>
    <property type="match status" value="1"/>
</dbReference>
<dbReference type="InterPro" id="IPR012340">
    <property type="entry name" value="NA-bd_OB-fold"/>
</dbReference>
<sequence>MTTYMKPLPRPTMESEPFWRGTRNHELRIQRCRVCGKHIFYPRSLCPECSTTDLEWVQVSGKGTVYSYTIIRRAAFPSFAADVPYVFAIVELEEGPRMATNLVGCPPERARIGLPVEATFEDVAPEVTLVKFRPSSMEG</sequence>
<evidence type="ECO:0000313" key="3">
    <source>
        <dbReference type="EMBL" id="MBI2877417.1"/>
    </source>
</evidence>
<dbReference type="InterPro" id="IPR002878">
    <property type="entry name" value="ChsH2_C"/>
</dbReference>
<comment type="caution">
    <text evidence="3">The sequence shown here is derived from an EMBL/GenBank/DDBJ whole genome shotgun (WGS) entry which is preliminary data.</text>
</comment>
<dbReference type="Pfam" id="PF01796">
    <property type="entry name" value="OB_ChsH2_C"/>
    <property type="match status" value="1"/>
</dbReference>
<dbReference type="Gene3D" id="6.10.30.10">
    <property type="match status" value="1"/>
</dbReference>
<dbReference type="PANTHER" id="PTHR34075:SF5">
    <property type="entry name" value="BLR3430 PROTEIN"/>
    <property type="match status" value="1"/>
</dbReference>
<reference evidence="3" key="1">
    <citation type="submission" date="2020-07" db="EMBL/GenBank/DDBJ databases">
        <title>Huge and variable diversity of episymbiotic CPR bacteria and DPANN archaea in groundwater ecosystems.</title>
        <authorList>
            <person name="He C.Y."/>
            <person name="Keren R."/>
            <person name="Whittaker M."/>
            <person name="Farag I.F."/>
            <person name="Doudna J."/>
            <person name="Cate J.H.D."/>
            <person name="Banfield J.F."/>
        </authorList>
    </citation>
    <scope>NUCLEOTIDE SEQUENCE</scope>
    <source>
        <strain evidence="3">NC_groundwater_672_Ag_B-0.1um_62_36</strain>
    </source>
</reference>
<dbReference type="Proteomes" id="UP000769766">
    <property type="component" value="Unassembled WGS sequence"/>
</dbReference>
<dbReference type="EMBL" id="JACPRF010000338">
    <property type="protein sequence ID" value="MBI2877417.1"/>
    <property type="molecule type" value="Genomic_DNA"/>
</dbReference>
<gene>
    <name evidence="3" type="ORF">HYY20_11095</name>
</gene>
<name>A0A932CRS2_UNCTE</name>
<proteinExistence type="predicted"/>